<dbReference type="FunFam" id="3.40.1010.10:FF:000001">
    <property type="entry name" value="Siroheme synthase"/>
    <property type="match status" value="1"/>
</dbReference>
<name>A0A7W5GX03_9GAMM</name>
<comment type="caution">
    <text evidence="15">The sequence shown here is derived from an EMBL/GenBank/DDBJ whole genome shotgun (WGS) entry which is preliminary data.</text>
</comment>
<comment type="pathway">
    <text evidence="12">Cofactor biosynthesis; adenosylcobalamin biosynthesis; precorrin-2 from uroporphyrinogen III: step 1/1.</text>
</comment>
<reference evidence="15 16" key="1">
    <citation type="submission" date="2020-08" db="EMBL/GenBank/DDBJ databases">
        <title>Genomic Encyclopedia of Type Strains, Phase III (KMG-III): the genomes of soil and plant-associated and newly described type strains.</title>
        <authorList>
            <person name="Whitman W."/>
        </authorList>
    </citation>
    <scope>NUCLEOTIDE SEQUENCE [LARGE SCALE GENOMIC DNA]</scope>
    <source>
        <strain evidence="15 16">CECT 7341</strain>
    </source>
</reference>
<dbReference type="Pfam" id="PF00590">
    <property type="entry name" value="TP_methylase"/>
    <property type="match status" value="1"/>
</dbReference>
<dbReference type="FunFam" id="3.30.950.10:FF:000001">
    <property type="entry name" value="Siroheme synthase"/>
    <property type="match status" value="1"/>
</dbReference>
<keyword evidence="9" id="KW-0627">Porphyrin biosynthesis</keyword>
<dbReference type="InterPro" id="IPR014777">
    <property type="entry name" value="4pyrrole_Mease_sub1"/>
</dbReference>
<dbReference type="GO" id="GO:0032259">
    <property type="term" value="P:methylation"/>
    <property type="evidence" value="ECO:0007669"/>
    <property type="project" value="UniProtKB-KW"/>
</dbReference>
<dbReference type="InterPro" id="IPR000878">
    <property type="entry name" value="4pyrrol_Mease"/>
</dbReference>
<dbReference type="InterPro" id="IPR050161">
    <property type="entry name" value="Siro_Cobalamin_biosynth"/>
</dbReference>
<evidence type="ECO:0000256" key="5">
    <source>
        <dbReference type="ARBA" id="ARBA00022679"/>
    </source>
</evidence>
<keyword evidence="3" id="KW-0169">Cobalamin biosynthesis</keyword>
<evidence type="ECO:0000256" key="4">
    <source>
        <dbReference type="ARBA" id="ARBA00022603"/>
    </source>
</evidence>
<dbReference type="InterPro" id="IPR006366">
    <property type="entry name" value="CobA/CysG_C"/>
</dbReference>
<evidence type="ECO:0000256" key="9">
    <source>
        <dbReference type="ARBA" id="ARBA00023244"/>
    </source>
</evidence>
<dbReference type="GO" id="GO:0016829">
    <property type="term" value="F:lyase activity"/>
    <property type="evidence" value="ECO:0007669"/>
    <property type="project" value="UniProtKB-KW"/>
</dbReference>
<dbReference type="GO" id="GO:0016491">
    <property type="term" value="F:oxidoreductase activity"/>
    <property type="evidence" value="ECO:0007669"/>
    <property type="project" value="UniProtKB-KW"/>
</dbReference>
<feature type="domain" description="Tetrapyrrole methylase" evidence="14">
    <location>
        <begin position="29"/>
        <end position="238"/>
    </location>
</feature>
<dbReference type="NCBIfam" id="NF004790">
    <property type="entry name" value="PRK06136.1"/>
    <property type="match status" value="1"/>
</dbReference>
<dbReference type="GO" id="GO:0019354">
    <property type="term" value="P:siroheme biosynthetic process"/>
    <property type="evidence" value="ECO:0007669"/>
    <property type="project" value="UniProtKB-UniPathway"/>
</dbReference>
<dbReference type="GO" id="GO:0004851">
    <property type="term" value="F:uroporphyrin-III C-methyltransferase activity"/>
    <property type="evidence" value="ECO:0007669"/>
    <property type="project" value="UniProtKB-EC"/>
</dbReference>
<dbReference type="RefSeq" id="WP_183313115.1">
    <property type="nucleotide sequence ID" value="NZ_JACHXQ010000001.1"/>
</dbReference>
<evidence type="ECO:0000256" key="10">
    <source>
        <dbReference type="ARBA" id="ARBA00023268"/>
    </source>
</evidence>
<dbReference type="PANTHER" id="PTHR45790:SF1">
    <property type="entry name" value="SIROHEME SYNTHASE"/>
    <property type="match status" value="1"/>
</dbReference>
<evidence type="ECO:0000256" key="2">
    <source>
        <dbReference type="ARBA" id="ARBA00012162"/>
    </source>
</evidence>
<dbReference type="NCBIfam" id="TIGR01469">
    <property type="entry name" value="cobA_cysG_Cterm"/>
    <property type="match status" value="1"/>
</dbReference>
<evidence type="ECO:0000256" key="13">
    <source>
        <dbReference type="RuleBase" id="RU003960"/>
    </source>
</evidence>
<evidence type="ECO:0000256" key="7">
    <source>
        <dbReference type="ARBA" id="ARBA00023002"/>
    </source>
</evidence>
<protein>
    <recommendedName>
        <fullName evidence="2">uroporphyrinogen-III C-methyltransferase</fullName>
        <ecNumber evidence="2">2.1.1.107</ecNumber>
    </recommendedName>
</protein>
<dbReference type="InterPro" id="IPR003043">
    <property type="entry name" value="Uropor_MeTrfase_CS"/>
</dbReference>
<keyword evidence="10" id="KW-0511">Multifunctional enzyme</keyword>
<keyword evidence="4 13" id="KW-0489">Methyltransferase</keyword>
<proteinExistence type="inferred from homology"/>
<dbReference type="PROSITE" id="PS00839">
    <property type="entry name" value="SUMT_1"/>
    <property type="match status" value="1"/>
</dbReference>
<sequence length="293" mass="30697">MQVDPSQAGDALDPGARWPTASAFPCGGVSLVGAGPGDPELLTIKALRRLQAAEVILHDRLVSDEILALAAPQASRLYVGKERSRHSVPQDGINQALVEWAKAGKRVVRLKGGDPFIFGRGGEELEALVSAGIEVEVIPGITAASGCAAYAGIPLTHRDHAQSVRFVTGHLRNGSSDLDWPTLASPGQTLVFYMGLGSLALIGEQLTGHGLPPETPVALIEQGTTARQRVHIGTLHELPPAAEVVTIRPPTLIIVGSVVTLHGRLAWFDQGLATSSGWLKGKHPSPAVTDHGA</sequence>
<keyword evidence="5 13" id="KW-0808">Transferase</keyword>
<dbReference type="Proteomes" id="UP000563050">
    <property type="component" value="Unassembled WGS sequence"/>
</dbReference>
<dbReference type="SUPFAM" id="SSF53790">
    <property type="entry name" value="Tetrapyrrole methylase"/>
    <property type="match status" value="1"/>
</dbReference>
<dbReference type="GO" id="GO:0009236">
    <property type="term" value="P:cobalamin biosynthetic process"/>
    <property type="evidence" value="ECO:0007669"/>
    <property type="project" value="UniProtKB-KW"/>
</dbReference>
<evidence type="ECO:0000256" key="12">
    <source>
        <dbReference type="ARBA" id="ARBA00060548"/>
    </source>
</evidence>
<dbReference type="EC" id="2.1.1.107" evidence="2"/>
<keyword evidence="8 15" id="KW-0456">Lyase</keyword>
<keyword evidence="16" id="KW-1185">Reference proteome</keyword>
<comment type="similarity">
    <text evidence="1 13">Belongs to the precorrin methyltransferase family.</text>
</comment>
<dbReference type="UniPathway" id="UPA00262">
    <property type="reaction ID" value="UER00211"/>
</dbReference>
<comment type="pathway">
    <text evidence="11">Porphyrin-containing compound metabolism; siroheme biosynthesis; precorrin-2 from uroporphyrinogen III: step 1/1.</text>
</comment>
<evidence type="ECO:0000256" key="3">
    <source>
        <dbReference type="ARBA" id="ARBA00022573"/>
    </source>
</evidence>
<organism evidence="15 16">
    <name type="scientific">Halomonas fontilapidosi</name>
    <dbReference type="NCBI Taxonomy" id="616675"/>
    <lineage>
        <taxon>Bacteria</taxon>
        <taxon>Pseudomonadati</taxon>
        <taxon>Pseudomonadota</taxon>
        <taxon>Gammaproteobacteria</taxon>
        <taxon>Oceanospirillales</taxon>
        <taxon>Halomonadaceae</taxon>
        <taxon>Halomonas</taxon>
    </lineage>
</organism>
<keyword evidence="7 15" id="KW-0560">Oxidoreductase</keyword>
<evidence type="ECO:0000256" key="6">
    <source>
        <dbReference type="ARBA" id="ARBA00022691"/>
    </source>
</evidence>
<evidence type="ECO:0000313" key="16">
    <source>
        <dbReference type="Proteomes" id="UP000563050"/>
    </source>
</evidence>
<evidence type="ECO:0000313" key="15">
    <source>
        <dbReference type="EMBL" id="MBB3182808.1"/>
    </source>
</evidence>
<dbReference type="PANTHER" id="PTHR45790">
    <property type="entry name" value="SIROHEME SYNTHASE-RELATED"/>
    <property type="match status" value="1"/>
</dbReference>
<accession>A0A7W5GX03</accession>
<keyword evidence="6" id="KW-0949">S-adenosyl-L-methionine</keyword>
<evidence type="ECO:0000256" key="1">
    <source>
        <dbReference type="ARBA" id="ARBA00005879"/>
    </source>
</evidence>
<dbReference type="Gene3D" id="3.40.1010.10">
    <property type="entry name" value="Cobalt-precorrin-4 Transmethylase, Domain 1"/>
    <property type="match status" value="1"/>
</dbReference>
<dbReference type="AlphaFoldDB" id="A0A7W5GX03"/>
<dbReference type="InterPro" id="IPR014776">
    <property type="entry name" value="4pyrrole_Mease_sub2"/>
</dbReference>
<evidence type="ECO:0000259" key="14">
    <source>
        <dbReference type="Pfam" id="PF00590"/>
    </source>
</evidence>
<dbReference type="PROSITE" id="PS00840">
    <property type="entry name" value="SUMT_2"/>
    <property type="match status" value="1"/>
</dbReference>
<dbReference type="CDD" id="cd11642">
    <property type="entry name" value="SUMT"/>
    <property type="match status" value="1"/>
</dbReference>
<dbReference type="Gene3D" id="3.30.950.10">
    <property type="entry name" value="Methyltransferase, Cobalt-precorrin-4 Transmethylase, Domain 2"/>
    <property type="match status" value="1"/>
</dbReference>
<dbReference type="EMBL" id="JACHXQ010000001">
    <property type="protein sequence ID" value="MBB3182808.1"/>
    <property type="molecule type" value="Genomic_DNA"/>
</dbReference>
<dbReference type="InterPro" id="IPR035996">
    <property type="entry name" value="4pyrrol_Methylase_sf"/>
</dbReference>
<evidence type="ECO:0000256" key="11">
    <source>
        <dbReference type="ARBA" id="ARBA00025705"/>
    </source>
</evidence>
<gene>
    <name evidence="15" type="ORF">FHR95_000332</name>
</gene>
<evidence type="ECO:0000256" key="8">
    <source>
        <dbReference type="ARBA" id="ARBA00023239"/>
    </source>
</evidence>